<dbReference type="PANTHER" id="PTHR14386">
    <property type="entry name" value="PROTEIN FAM204A"/>
    <property type="match status" value="1"/>
</dbReference>
<protein>
    <recommendedName>
        <fullName evidence="2">UVR domain-containing protein</fullName>
    </recommendedName>
</protein>
<evidence type="ECO:0000259" key="2">
    <source>
        <dbReference type="Pfam" id="PF02151"/>
    </source>
</evidence>
<feature type="compositionally biased region" description="Polar residues" evidence="1">
    <location>
        <begin position="98"/>
        <end position="114"/>
    </location>
</feature>
<feature type="compositionally biased region" description="Polar residues" evidence="1">
    <location>
        <begin position="36"/>
        <end position="47"/>
    </location>
</feature>
<dbReference type="GeneID" id="119739775"/>
<evidence type="ECO:0000256" key="1">
    <source>
        <dbReference type="SAM" id="MobiDB-lite"/>
    </source>
</evidence>
<sequence length="250" mass="28454">MWSAVPDVEGLPSGSDSDEEKAAKFEDEDSPDDCTTDASNVSCSNNVIAPPRGVPNQHWQTFCKLKRRREETKLSQTQTRPKRQRKKYDVRLGDQEDASSTETIGHSSVSSPASHLQEKEESKPSCLDSAEKESTPTPEQQEHWDTLKKHLNVNEHIYQGIDHGQYDPHKSGLEKELDKAVEEGNFEEAEELSNQLATRDLACKIAKSAEARDYLKWKEGEAARKKAKRKKKKLNWGFEAKERWQMKGNM</sequence>
<dbReference type="EnsemblMetazoa" id="XM_038214840.1">
    <property type="protein sequence ID" value="XP_038070768.1"/>
    <property type="gene ID" value="LOC119739775"/>
</dbReference>
<proteinExistence type="predicted"/>
<feature type="domain" description="UVR" evidence="2">
    <location>
        <begin position="173"/>
        <end position="197"/>
    </location>
</feature>
<dbReference type="Proteomes" id="UP000887568">
    <property type="component" value="Unplaced"/>
</dbReference>
<dbReference type="RefSeq" id="XP_038070768.1">
    <property type="nucleotide sequence ID" value="XM_038214840.1"/>
</dbReference>
<dbReference type="InterPro" id="IPR037690">
    <property type="entry name" value="FAM204A"/>
</dbReference>
<reference evidence="3" key="1">
    <citation type="submission" date="2022-11" db="UniProtKB">
        <authorList>
            <consortium name="EnsemblMetazoa"/>
        </authorList>
    </citation>
    <scope>IDENTIFICATION</scope>
</reference>
<feature type="region of interest" description="Disordered" evidence="1">
    <location>
        <begin position="1"/>
        <end position="143"/>
    </location>
</feature>
<evidence type="ECO:0000313" key="3">
    <source>
        <dbReference type="EnsemblMetazoa" id="XP_038070768.1"/>
    </source>
</evidence>
<dbReference type="PANTHER" id="PTHR14386:SF2">
    <property type="entry name" value="PROTEIN FAM204A"/>
    <property type="match status" value="1"/>
</dbReference>
<dbReference type="Pfam" id="PF02151">
    <property type="entry name" value="UVR"/>
    <property type="match status" value="1"/>
</dbReference>
<evidence type="ECO:0000313" key="4">
    <source>
        <dbReference type="Proteomes" id="UP000887568"/>
    </source>
</evidence>
<name>A0A914B4A7_PATMI</name>
<accession>A0A914B4A7</accession>
<dbReference type="AlphaFoldDB" id="A0A914B4A7"/>
<dbReference type="InterPro" id="IPR001943">
    <property type="entry name" value="UVR_dom"/>
</dbReference>
<dbReference type="OrthoDB" id="2418792at2759"/>
<feature type="compositionally biased region" description="Basic and acidic residues" evidence="1">
    <location>
        <begin position="116"/>
        <end position="143"/>
    </location>
</feature>
<keyword evidence="4" id="KW-1185">Reference proteome</keyword>
<dbReference type="OMA" id="REKHWKE"/>
<organism evidence="3 4">
    <name type="scientific">Patiria miniata</name>
    <name type="common">Bat star</name>
    <name type="synonym">Asterina miniata</name>
    <dbReference type="NCBI Taxonomy" id="46514"/>
    <lineage>
        <taxon>Eukaryota</taxon>
        <taxon>Metazoa</taxon>
        <taxon>Echinodermata</taxon>
        <taxon>Eleutherozoa</taxon>
        <taxon>Asterozoa</taxon>
        <taxon>Asteroidea</taxon>
        <taxon>Valvatacea</taxon>
        <taxon>Valvatida</taxon>
        <taxon>Asterinidae</taxon>
        <taxon>Patiria</taxon>
    </lineage>
</organism>
<feature type="compositionally biased region" description="Acidic residues" evidence="1">
    <location>
        <begin position="26"/>
        <end position="35"/>
    </location>
</feature>